<reference evidence="1 2" key="2">
    <citation type="journal article" date="2022" name="Mol. Ecol. Resour.">
        <title>The genomes of chicory, endive, great burdock and yacon provide insights into Asteraceae paleo-polyploidization history and plant inulin production.</title>
        <authorList>
            <person name="Fan W."/>
            <person name="Wang S."/>
            <person name="Wang H."/>
            <person name="Wang A."/>
            <person name="Jiang F."/>
            <person name="Liu H."/>
            <person name="Zhao H."/>
            <person name="Xu D."/>
            <person name="Zhang Y."/>
        </authorList>
    </citation>
    <scope>NUCLEOTIDE SEQUENCE [LARGE SCALE GENOMIC DNA]</scope>
    <source>
        <strain evidence="2">cv. Yunnan</strain>
        <tissue evidence="1">Leaves</tissue>
    </source>
</reference>
<name>A0ACB9IX52_9ASTR</name>
<protein>
    <submittedName>
        <fullName evidence="1">Uncharacterized protein</fullName>
    </submittedName>
</protein>
<comment type="caution">
    <text evidence="1">The sequence shown here is derived from an EMBL/GenBank/DDBJ whole genome shotgun (WGS) entry which is preliminary data.</text>
</comment>
<evidence type="ECO:0000313" key="2">
    <source>
        <dbReference type="Proteomes" id="UP001056120"/>
    </source>
</evidence>
<sequence length="378" mass="44648">MWWMSQGVRDAINFDPKFEEYRHKYHNELREGCFKVRFSEKFLKCPFCPDSRDYDYNDLVHANQIVRESKSASFNEKAKHMGLIDYLERDFHAIIKCFDSTSVNSTPKQNVDEELIVWPWMAVVANIPVEYKNDCGKKLKDDWVKEGYNPVEVHHLLNSQDNSGLAVVEFGKTWDGFFHVMRFTKAFEVSKHGRKGWFDEETCKDDKFYAWIATDEDYNCYGLVGDYLRKNGDLKTVADVQKGRRVSNYGAESYDVQLKIAMEQKEVLIENFNKGIIFNIIELAILEQKKADERVLKLAEYQKREKEKLHHKIIELQKKLDEKQGLELTIKQMKGALEVMKHMSDEQRLEAKKKMKSIQNDLKEKEEELEDLEWLNLK</sequence>
<reference evidence="2" key="1">
    <citation type="journal article" date="2022" name="Mol. Ecol. Resour.">
        <title>The genomes of chicory, endive, great burdock and yacon provide insights into Asteraceae palaeo-polyploidization history and plant inulin production.</title>
        <authorList>
            <person name="Fan W."/>
            <person name="Wang S."/>
            <person name="Wang H."/>
            <person name="Wang A."/>
            <person name="Jiang F."/>
            <person name="Liu H."/>
            <person name="Zhao H."/>
            <person name="Xu D."/>
            <person name="Zhang Y."/>
        </authorList>
    </citation>
    <scope>NUCLEOTIDE SEQUENCE [LARGE SCALE GENOMIC DNA]</scope>
    <source>
        <strain evidence="2">cv. Yunnan</strain>
    </source>
</reference>
<proteinExistence type="predicted"/>
<dbReference type="Proteomes" id="UP001056120">
    <property type="component" value="Linkage Group LG07"/>
</dbReference>
<evidence type="ECO:0000313" key="1">
    <source>
        <dbReference type="EMBL" id="KAI3811587.1"/>
    </source>
</evidence>
<gene>
    <name evidence="1" type="ORF">L1987_21313</name>
</gene>
<keyword evidence="2" id="KW-1185">Reference proteome</keyword>
<organism evidence="1 2">
    <name type="scientific">Smallanthus sonchifolius</name>
    <dbReference type="NCBI Taxonomy" id="185202"/>
    <lineage>
        <taxon>Eukaryota</taxon>
        <taxon>Viridiplantae</taxon>
        <taxon>Streptophyta</taxon>
        <taxon>Embryophyta</taxon>
        <taxon>Tracheophyta</taxon>
        <taxon>Spermatophyta</taxon>
        <taxon>Magnoliopsida</taxon>
        <taxon>eudicotyledons</taxon>
        <taxon>Gunneridae</taxon>
        <taxon>Pentapetalae</taxon>
        <taxon>asterids</taxon>
        <taxon>campanulids</taxon>
        <taxon>Asterales</taxon>
        <taxon>Asteraceae</taxon>
        <taxon>Asteroideae</taxon>
        <taxon>Heliantheae alliance</taxon>
        <taxon>Millerieae</taxon>
        <taxon>Smallanthus</taxon>
    </lineage>
</organism>
<accession>A0ACB9IX52</accession>
<dbReference type="EMBL" id="CM042024">
    <property type="protein sequence ID" value="KAI3811587.1"/>
    <property type="molecule type" value="Genomic_DNA"/>
</dbReference>